<gene>
    <name evidence="2" type="ORF">B3C1_08586</name>
</gene>
<dbReference type="Pfam" id="PF00581">
    <property type="entry name" value="Rhodanese"/>
    <property type="match status" value="1"/>
</dbReference>
<dbReference type="InterPro" id="IPR001763">
    <property type="entry name" value="Rhodanese-like_dom"/>
</dbReference>
<dbReference type="AlphaFoldDB" id="K2IWR5"/>
<accession>K2IWR5</accession>
<dbReference type="SMART" id="SM00450">
    <property type="entry name" value="RHOD"/>
    <property type="match status" value="1"/>
</dbReference>
<organism evidence="2 3">
    <name type="scientific">Gallaecimonas xiamenensis 3-C-1</name>
    <dbReference type="NCBI Taxonomy" id="745411"/>
    <lineage>
        <taxon>Bacteria</taxon>
        <taxon>Pseudomonadati</taxon>
        <taxon>Pseudomonadota</taxon>
        <taxon>Gammaproteobacteria</taxon>
        <taxon>Enterobacterales</taxon>
        <taxon>Gallaecimonadaceae</taxon>
        <taxon>Gallaecimonas</taxon>
    </lineage>
</organism>
<evidence type="ECO:0000259" key="1">
    <source>
        <dbReference type="PROSITE" id="PS50206"/>
    </source>
</evidence>
<protein>
    <submittedName>
        <fullName evidence="2">Rhodanese-like protein</fullName>
    </submittedName>
</protein>
<dbReference type="Gene3D" id="3.40.250.10">
    <property type="entry name" value="Rhodanese-like domain"/>
    <property type="match status" value="1"/>
</dbReference>
<dbReference type="InterPro" id="IPR036873">
    <property type="entry name" value="Rhodanese-like_dom_sf"/>
</dbReference>
<dbReference type="PROSITE" id="PS50206">
    <property type="entry name" value="RHODANESE_3"/>
    <property type="match status" value="1"/>
</dbReference>
<dbReference type="PANTHER" id="PTHR43031:SF16">
    <property type="entry name" value="OXIDOREDUCTASE"/>
    <property type="match status" value="1"/>
</dbReference>
<dbReference type="OrthoDB" id="9791096at2"/>
<keyword evidence="3" id="KW-1185">Reference proteome</keyword>
<sequence>MQHSPAFQALCEAIRTGIQEIEVSELAEALALPGALLLDVREDHEWAMGRLPKAQHLGRGIIERDIEKKVPDKDTPLYLYCGGGYRSALAAHNLQLMGYSKVHSVAGGIKAWIAKGLPLHTQ</sequence>
<proteinExistence type="predicted"/>
<dbReference type="InterPro" id="IPR050229">
    <property type="entry name" value="GlpE_sulfurtransferase"/>
</dbReference>
<dbReference type="EMBL" id="AMRI01000010">
    <property type="protein sequence ID" value="EKE74931.1"/>
    <property type="molecule type" value="Genomic_DNA"/>
</dbReference>
<reference evidence="2 3" key="1">
    <citation type="journal article" date="2012" name="J. Bacteriol.">
        <title>Genome Sequence of Gallaecimonas xiamenensis Type Strain 3-C-1.</title>
        <authorList>
            <person name="Lai Q."/>
            <person name="Wang L."/>
            <person name="Wang W."/>
            <person name="Shao Z."/>
        </authorList>
    </citation>
    <scope>NUCLEOTIDE SEQUENCE [LARGE SCALE GENOMIC DNA]</scope>
    <source>
        <strain evidence="2 3">3-C-1</strain>
    </source>
</reference>
<dbReference type="RefSeq" id="WP_008484234.1">
    <property type="nucleotide sequence ID" value="NZ_AMRI01000010.1"/>
</dbReference>
<dbReference type="SUPFAM" id="SSF52821">
    <property type="entry name" value="Rhodanese/Cell cycle control phosphatase"/>
    <property type="match status" value="1"/>
</dbReference>
<dbReference type="STRING" id="745411.B3C1_08586"/>
<evidence type="ECO:0000313" key="2">
    <source>
        <dbReference type="EMBL" id="EKE74931.1"/>
    </source>
</evidence>
<name>K2IWR5_9GAMM</name>
<feature type="domain" description="Rhodanese" evidence="1">
    <location>
        <begin position="31"/>
        <end position="121"/>
    </location>
</feature>
<dbReference type="Proteomes" id="UP000006755">
    <property type="component" value="Unassembled WGS sequence"/>
</dbReference>
<dbReference type="eggNOG" id="COG0607">
    <property type="taxonomic scope" value="Bacteria"/>
</dbReference>
<evidence type="ECO:0000313" key="3">
    <source>
        <dbReference type="Proteomes" id="UP000006755"/>
    </source>
</evidence>
<comment type="caution">
    <text evidence="2">The sequence shown here is derived from an EMBL/GenBank/DDBJ whole genome shotgun (WGS) entry which is preliminary data.</text>
</comment>
<dbReference type="PANTHER" id="PTHR43031">
    <property type="entry name" value="FAD-DEPENDENT OXIDOREDUCTASE"/>
    <property type="match status" value="1"/>
</dbReference>
<dbReference type="CDD" id="cd00158">
    <property type="entry name" value="RHOD"/>
    <property type="match status" value="1"/>
</dbReference>
<dbReference type="PATRIC" id="fig|745411.4.peg.1678"/>